<evidence type="ECO:0000259" key="3">
    <source>
        <dbReference type="Pfam" id="PF00171"/>
    </source>
</evidence>
<dbReference type="FunFam" id="3.40.309.10:FF:000012">
    <property type="entry name" value="Betaine aldehyde dehydrogenase"/>
    <property type="match status" value="1"/>
</dbReference>
<keyword evidence="2" id="KW-0560">Oxidoreductase</keyword>
<dbReference type="Gene3D" id="3.40.605.10">
    <property type="entry name" value="Aldehyde Dehydrogenase, Chain A, domain 1"/>
    <property type="match status" value="1"/>
</dbReference>
<dbReference type="InterPro" id="IPR029510">
    <property type="entry name" value="Ald_DH_CS_GLU"/>
</dbReference>
<evidence type="ECO:0000313" key="4">
    <source>
        <dbReference type="EMBL" id="SUZ93731.1"/>
    </source>
</evidence>
<dbReference type="Pfam" id="PF00171">
    <property type="entry name" value="Aldedh"/>
    <property type="match status" value="1"/>
</dbReference>
<dbReference type="InterPro" id="IPR016160">
    <property type="entry name" value="Ald_DH_CS_CYS"/>
</dbReference>
<protein>
    <recommendedName>
        <fullName evidence="3">Aldehyde dehydrogenase domain-containing protein</fullName>
    </recommendedName>
</protein>
<comment type="similarity">
    <text evidence="1">Belongs to the aldehyde dehydrogenase family.</text>
</comment>
<dbReference type="InterPro" id="IPR016163">
    <property type="entry name" value="Ald_DH_C"/>
</dbReference>
<dbReference type="AlphaFoldDB" id="A0A381RRF7"/>
<dbReference type="CDD" id="cd07112">
    <property type="entry name" value="ALDH_GABALDH-PuuC"/>
    <property type="match status" value="1"/>
</dbReference>
<dbReference type="SUPFAM" id="SSF53720">
    <property type="entry name" value="ALDH-like"/>
    <property type="match status" value="1"/>
</dbReference>
<sequence length="498" mass="52713">MTIALANAAALAETIAPPTRAVIGGRSVEAASGRTFTSLNPATGQPFAEVAECDAEDVDRAVAAARTAFEDGPWGRLAPADRKLLLLRFASLVEAHTDELAVMESLEAGKPISDCAGVDLPDLVMTMRWHAEACDKIYDQLSPSGSGFVGMVVREPIGVVGAVLPWNYPLMMAGWKIGPILAAGNTCIVKPAEQTSTTTIRIAELAIEAGIPDGVFNVVPGFGETAGAAVGLHPDVDCVGFTGSTEVGRMFLEYSARSNLKEVLLECGGKSPVIVMADADDLDQAATGICEGIFWNAGQNCSANSRLIVHRSVEEELLERISERSGDWMVGDPLVPETTVGSMIEEAHMDKVLGHISDAHESGSSCVLGGNRVRQESGGWFVEPTVFTGVDPDSRLAREEVFGPVLAVTCFDSPEEAIRIANDTDYGLAATIHTSDLRTAHLAARALRAGTVSVNCYGEGDITTPFGGFKQSGFGGRDKSIAAHEQYTELKTIWMDLS</sequence>
<dbReference type="InterPro" id="IPR016161">
    <property type="entry name" value="Ald_DH/histidinol_DH"/>
</dbReference>
<dbReference type="FunFam" id="3.40.605.10:FF:000001">
    <property type="entry name" value="Aldehyde dehydrogenase 1"/>
    <property type="match status" value="1"/>
</dbReference>
<gene>
    <name evidence="4" type="ORF">METZ01_LOCUS46585</name>
</gene>
<dbReference type="GO" id="GO:0016620">
    <property type="term" value="F:oxidoreductase activity, acting on the aldehyde or oxo group of donors, NAD or NADP as acceptor"/>
    <property type="evidence" value="ECO:0007669"/>
    <property type="project" value="InterPro"/>
</dbReference>
<evidence type="ECO:0000256" key="1">
    <source>
        <dbReference type="ARBA" id="ARBA00009986"/>
    </source>
</evidence>
<proteinExistence type="inferred from homology"/>
<dbReference type="PROSITE" id="PS00687">
    <property type="entry name" value="ALDEHYDE_DEHYDR_GLU"/>
    <property type="match status" value="1"/>
</dbReference>
<feature type="domain" description="Aldehyde dehydrogenase" evidence="3">
    <location>
        <begin position="30"/>
        <end position="493"/>
    </location>
</feature>
<dbReference type="InterPro" id="IPR016162">
    <property type="entry name" value="Ald_DH_N"/>
</dbReference>
<organism evidence="4">
    <name type="scientific">marine metagenome</name>
    <dbReference type="NCBI Taxonomy" id="408172"/>
    <lineage>
        <taxon>unclassified sequences</taxon>
        <taxon>metagenomes</taxon>
        <taxon>ecological metagenomes</taxon>
    </lineage>
</organism>
<dbReference type="Gene3D" id="3.40.309.10">
    <property type="entry name" value="Aldehyde Dehydrogenase, Chain A, domain 2"/>
    <property type="match status" value="1"/>
</dbReference>
<accession>A0A381RRF7</accession>
<dbReference type="PROSITE" id="PS00070">
    <property type="entry name" value="ALDEHYDE_DEHYDR_CYS"/>
    <property type="match status" value="1"/>
</dbReference>
<reference evidence="4" key="1">
    <citation type="submission" date="2018-05" db="EMBL/GenBank/DDBJ databases">
        <authorList>
            <person name="Lanie J.A."/>
            <person name="Ng W.-L."/>
            <person name="Kazmierczak K.M."/>
            <person name="Andrzejewski T.M."/>
            <person name="Davidsen T.M."/>
            <person name="Wayne K.J."/>
            <person name="Tettelin H."/>
            <person name="Glass J.I."/>
            <person name="Rusch D."/>
            <person name="Podicherti R."/>
            <person name="Tsui H.-C.T."/>
            <person name="Winkler M.E."/>
        </authorList>
    </citation>
    <scope>NUCLEOTIDE SEQUENCE</scope>
</reference>
<dbReference type="PANTHER" id="PTHR11699">
    <property type="entry name" value="ALDEHYDE DEHYDROGENASE-RELATED"/>
    <property type="match status" value="1"/>
</dbReference>
<dbReference type="EMBL" id="UINC01002172">
    <property type="protein sequence ID" value="SUZ93731.1"/>
    <property type="molecule type" value="Genomic_DNA"/>
</dbReference>
<evidence type="ECO:0000256" key="2">
    <source>
        <dbReference type="ARBA" id="ARBA00023002"/>
    </source>
</evidence>
<name>A0A381RRF7_9ZZZZ</name>
<dbReference type="InterPro" id="IPR015590">
    <property type="entry name" value="Aldehyde_DH_dom"/>
</dbReference>